<dbReference type="AlphaFoldDB" id="A0A8S0XBM0"/>
<dbReference type="Proteomes" id="UP001071230">
    <property type="component" value="Unassembled WGS sequence"/>
</dbReference>
<feature type="domain" description="DUF5107" evidence="1">
    <location>
        <begin position="13"/>
        <end position="80"/>
    </location>
</feature>
<dbReference type="InterPro" id="IPR014718">
    <property type="entry name" value="GH-type_carb-bd"/>
</dbReference>
<dbReference type="InterPro" id="IPR033396">
    <property type="entry name" value="DUF5107"/>
</dbReference>
<reference evidence="2" key="2">
    <citation type="submission" date="2020-01" db="EMBL/GenBank/DDBJ databases">
        <authorList>
            <person name="Hornung B."/>
        </authorList>
    </citation>
    <scope>NUCLEOTIDE SEQUENCE</scope>
    <source>
        <strain evidence="2">PacBioINE</strain>
    </source>
</reference>
<dbReference type="GO" id="GO:0016853">
    <property type="term" value="F:isomerase activity"/>
    <property type="evidence" value="ECO:0007669"/>
    <property type="project" value="UniProtKB-KW"/>
</dbReference>
<dbReference type="Gene3D" id="2.70.98.10">
    <property type="match status" value="1"/>
</dbReference>
<dbReference type="EMBL" id="CDGJ01000096">
    <property type="protein sequence ID" value="CEJ08827.1"/>
    <property type="molecule type" value="Genomic_DNA"/>
</dbReference>
<protein>
    <submittedName>
        <fullName evidence="2">Aldose 1-/Glucose-6-phosphate 1-epimerase</fullName>
        <ecNumber evidence="2">5.-.-.-</ecNumber>
    </submittedName>
    <submittedName>
        <fullName evidence="3">Aldose 1-epimerase</fullName>
    </submittedName>
</protein>
<dbReference type="Proteomes" id="UP000836597">
    <property type="component" value="Chromosome"/>
</dbReference>
<keyword evidence="4" id="KW-1185">Reference proteome</keyword>
<dbReference type="RefSeq" id="WP_240984929.1">
    <property type="nucleotide sequence ID" value="NZ_CDGJ01000096.1"/>
</dbReference>
<dbReference type="EC" id="5.-.-.-" evidence="2"/>
<dbReference type="EMBL" id="LR746496">
    <property type="protein sequence ID" value="CAA7601396.1"/>
    <property type="molecule type" value="Genomic_DNA"/>
</dbReference>
<keyword evidence="2" id="KW-0413">Isomerase</keyword>
<dbReference type="GO" id="GO:0005975">
    <property type="term" value="P:carbohydrate metabolic process"/>
    <property type="evidence" value="ECO:0007669"/>
    <property type="project" value="InterPro"/>
</dbReference>
<dbReference type="InterPro" id="IPR011013">
    <property type="entry name" value="Gal_mutarotase_sf_dom"/>
</dbReference>
<evidence type="ECO:0000313" key="3">
    <source>
        <dbReference type="EMBL" id="CEJ08827.1"/>
    </source>
</evidence>
<accession>A0A8S0XBM0</accession>
<gene>
    <name evidence="2" type="ORF">DEACI_2062</name>
    <name evidence="3" type="ORF">DEACI_3308</name>
</gene>
<dbReference type="KEGG" id="aacx:DEACI_2062"/>
<reference evidence="3" key="1">
    <citation type="submission" date="2014-11" db="EMBL/GenBank/DDBJ databases">
        <authorList>
            <person name="Hornung B.V."/>
        </authorList>
    </citation>
    <scope>NUCLEOTIDE SEQUENCE</scope>
    <source>
        <strain evidence="3">INE</strain>
    </source>
</reference>
<name>A0A8S0XBM0_9FIRM</name>
<dbReference type="GO" id="GO:0030246">
    <property type="term" value="F:carbohydrate binding"/>
    <property type="evidence" value="ECO:0007669"/>
    <property type="project" value="InterPro"/>
</dbReference>
<organism evidence="2">
    <name type="scientific">Acididesulfobacillus acetoxydans</name>
    <dbReference type="NCBI Taxonomy" id="1561005"/>
    <lineage>
        <taxon>Bacteria</taxon>
        <taxon>Bacillati</taxon>
        <taxon>Bacillota</taxon>
        <taxon>Clostridia</taxon>
        <taxon>Eubacteriales</taxon>
        <taxon>Peptococcaceae</taxon>
        <taxon>Acididesulfobacillus</taxon>
    </lineage>
</organism>
<evidence type="ECO:0000313" key="4">
    <source>
        <dbReference type="Proteomes" id="UP001071230"/>
    </source>
</evidence>
<sequence>MTSDLYSSVFRQAESIVLEDEVLRVTLVPSVGGKIASLIFKPDGKELVWQNPAPGFLTSGYDSSFATGDMSGIDDMFPTIDECFYPDGPWQGTRMPDHGEVWSLPWDYQVNSNTKEATLSVFGVRIPYKLRKTLSLTGGRLDIKYILENLSPFAFKFIWALHPLFNVDQYTRIVLPESVTRVINVGKSPLRLGAYGTIHSWPITENSSGTFYDMSKIVPFGQGNCDKYYVQGTVPEGWCALRNERGGLEVRLTFPPEQVPYLGIWVNEGAYQGQYNVAPEPSTGAFDRVDVADCWGTLAGVPGRGTYEWQISIDVRRL</sequence>
<evidence type="ECO:0000259" key="1">
    <source>
        <dbReference type="Pfam" id="PF17128"/>
    </source>
</evidence>
<evidence type="ECO:0000313" key="2">
    <source>
        <dbReference type="EMBL" id="CAA7601396.1"/>
    </source>
</evidence>
<dbReference type="SUPFAM" id="SSF74650">
    <property type="entry name" value="Galactose mutarotase-like"/>
    <property type="match status" value="1"/>
</dbReference>
<dbReference type="Pfam" id="PF17128">
    <property type="entry name" value="DUF5107"/>
    <property type="match status" value="1"/>
</dbReference>
<proteinExistence type="predicted"/>